<dbReference type="PROSITE" id="PS51257">
    <property type="entry name" value="PROKAR_LIPOPROTEIN"/>
    <property type="match status" value="1"/>
</dbReference>
<dbReference type="InterPro" id="IPR025345">
    <property type="entry name" value="DUF4249"/>
</dbReference>
<dbReference type="EMBL" id="CP107006">
    <property type="protein sequence ID" value="UYQ94286.1"/>
    <property type="molecule type" value="Genomic_DNA"/>
</dbReference>
<sequence length="285" mass="31149">MKKIFSQLMIAGAFLLTACETKFDLDVPAGKTIPVVDAWITSAPGVQQIRITETTAYTGTAPANVISAANVTLTDLTSGNVYPFTYSNGYYSFDPGAAVSIGILGHAYKLRVELAGQAYEAIDTVKRVPVIDSLTYEFKEAEFGNEEGYFAKLHARDLEGGNDYYWVRSYRNNKETRLTDNFPINGSFAEDVSDGIKFIPPISEGITRGDKPFLKGEKVIVRIASCTKASHEWLSHVESQIYNGGLFARVLENVGTNLKNASGGNGRVLGWFGMSGVSYAEKEIH</sequence>
<reference evidence="1" key="1">
    <citation type="submission" date="2022-10" db="EMBL/GenBank/DDBJ databases">
        <title>Chitinophaga sp. nov., isolated from soil.</title>
        <authorList>
            <person name="Jeon C.O."/>
        </authorList>
    </citation>
    <scope>NUCLEOTIDE SEQUENCE</scope>
    <source>
        <strain evidence="1">R8</strain>
    </source>
</reference>
<organism evidence="1 2">
    <name type="scientific">Chitinophaga horti</name>
    <dbReference type="NCBI Taxonomy" id="2920382"/>
    <lineage>
        <taxon>Bacteria</taxon>
        <taxon>Pseudomonadati</taxon>
        <taxon>Bacteroidota</taxon>
        <taxon>Chitinophagia</taxon>
        <taxon>Chitinophagales</taxon>
        <taxon>Chitinophagaceae</taxon>
        <taxon>Chitinophaga</taxon>
    </lineage>
</organism>
<accession>A0ABY6J7M6</accession>
<proteinExistence type="predicted"/>
<gene>
    <name evidence="1" type="ORF">MKQ68_04165</name>
</gene>
<evidence type="ECO:0000313" key="2">
    <source>
        <dbReference type="Proteomes" id="UP001162741"/>
    </source>
</evidence>
<keyword evidence="2" id="KW-1185">Reference proteome</keyword>
<dbReference type="RefSeq" id="WP_264282206.1">
    <property type="nucleotide sequence ID" value="NZ_CP107006.1"/>
</dbReference>
<protein>
    <submittedName>
        <fullName evidence="1">DUF4249 family protein</fullName>
    </submittedName>
</protein>
<dbReference type="Pfam" id="PF14054">
    <property type="entry name" value="DUF4249"/>
    <property type="match status" value="1"/>
</dbReference>
<name>A0ABY6J7M6_9BACT</name>
<dbReference type="Proteomes" id="UP001162741">
    <property type="component" value="Chromosome"/>
</dbReference>
<evidence type="ECO:0000313" key="1">
    <source>
        <dbReference type="EMBL" id="UYQ94286.1"/>
    </source>
</evidence>